<dbReference type="GO" id="GO:0005524">
    <property type="term" value="F:ATP binding"/>
    <property type="evidence" value="ECO:0007669"/>
    <property type="project" value="UniProtKB-KW"/>
</dbReference>
<comment type="subcellular location">
    <subcellularLocation>
        <location evidence="8">Cytoplasm</location>
    </subcellularLocation>
</comment>
<dbReference type="InterPro" id="IPR019797">
    <property type="entry name" value="Glutamate_5-kinase_CS"/>
</dbReference>
<comment type="function">
    <text evidence="8">Catalyzes the transfer of a phosphate group to glutamate to form L-glutamate 5-phosphate.</text>
</comment>
<keyword evidence="3 8" id="KW-0641">Proline biosynthesis</keyword>
<feature type="binding site" evidence="8">
    <location>
        <position position="18"/>
    </location>
    <ligand>
        <name>ATP</name>
        <dbReference type="ChEBI" id="CHEBI:30616"/>
    </ligand>
</feature>
<dbReference type="EC" id="2.7.2.11" evidence="8"/>
<keyword evidence="1 8" id="KW-0963">Cytoplasm</keyword>
<dbReference type="CDD" id="cd04242">
    <property type="entry name" value="AAK_G5K_ProB"/>
    <property type="match status" value="1"/>
</dbReference>
<dbReference type="InterPro" id="IPR001048">
    <property type="entry name" value="Asp/Glu/Uridylate_kinase"/>
</dbReference>
<dbReference type="InterPro" id="IPR036974">
    <property type="entry name" value="PUA_sf"/>
</dbReference>
<comment type="catalytic activity">
    <reaction evidence="8">
        <text>L-glutamate + ATP = L-glutamyl 5-phosphate + ADP</text>
        <dbReference type="Rhea" id="RHEA:14877"/>
        <dbReference type="ChEBI" id="CHEBI:29985"/>
        <dbReference type="ChEBI" id="CHEBI:30616"/>
        <dbReference type="ChEBI" id="CHEBI:58274"/>
        <dbReference type="ChEBI" id="CHEBI:456216"/>
        <dbReference type="EC" id="2.7.2.11"/>
    </reaction>
</comment>
<dbReference type="NCBIfam" id="TIGR01027">
    <property type="entry name" value="proB"/>
    <property type="match status" value="1"/>
</dbReference>
<dbReference type="GO" id="GO:0004349">
    <property type="term" value="F:glutamate 5-kinase activity"/>
    <property type="evidence" value="ECO:0007669"/>
    <property type="project" value="UniProtKB-UniRule"/>
</dbReference>
<dbReference type="UniPathway" id="UPA00098">
    <property type="reaction ID" value="UER00359"/>
</dbReference>
<dbReference type="Gene3D" id="2.30.130.10">
    <property type="entry name" value="PUA domain"/>
    <property type="match status" value="1"/>
</dbReference>
<dbReference type="InterPro" id="IPR002478">
    <property type="entry name" value="PUA"/>
</dbReference>
<keyword evidence="5 8" id="KW-0547">Nucleotide-binding</keyword>
<comment type="pathway">
    <text evidence="8">Amino-acid biosynthesis; L-proline biosynthesis; L-glutamate 5-semialdehyde from L-glutamate: step 1/2.</text>
</comment>
<gene>
    <name evidence="8" type="primary">proB</name>
    <name evidence="10" type="ORF">CLV28_1312</name>
</gene>
<comment type="caution">
    <text evidence="10">The sequence shown here is derived from an EMBL/GenBank/DDBJ whole genome shotgun (WGS) entry which is preliminary data.</text>
</comment>
<dbReference type="FunFam" id="3.40.1160.10:FF:000018">
    <property type="entry name" value="Glutamate 5-kinase"/>
    <property type="match status" value="1"/>
</dbReference>
<evidence type="ECO:0000256" key="2">
    <source>
        <dbReference type="ARBA" id="ARBA00022605"/>
    </source>
</evidence>
<organism evidence="10 11">
    <name type="scientific">Sediminihabitans luteus</name>
    <dbReference type="NCBI Taxonomy" id="1138585"/>
    <lineage>
        <taxon>Bacteria</taxon>
        <taxon>Bacillati</taxon>
        <taxon>Actinomycetota</taxon>
        <taxon>Actinomycetes</taxon>
        <taxon>Micrococcales</taxon>
        <taxon>Cellulomonadaceae</taxon>
        <taxon>Sediminihabitans</taxon>
    </lineage>
</organism>
<comment type="similarity">
    <text evidence="8">Belongs to the glutamate 5-kinase family.</text>
</comment>
<dbReference type="HAMAP" id="MF_00456">
    <property type="entry name" value="ProB"/>
    <property type="match status" value="1"/>
</dbReference>
<proteinExistence type="inferred from homology"/>
<evidence type="ECO:0000259" key="9">
    <source>
        <dbReference type="SMART" id="SM00359"/>
    </source>
</evidence>
<dbReference type="InterPro" id="IPR011529">
    <property type="entry name" value="Glu_5kinase"/>
</dbReference>
<protein>
    <recommendedName>
        <fullName evidence="8">Glutamate 5-kinase</fullName>
        <ecNumber evidence="8">2.7.2.11</ecNumber>
    </recommendedName>
    <alternativeName>
        <fullName evidence="8">Gamma-glutamyl kinase</fullName>
        <shortName evidence="8">GK</shortName>
    </alternativeName>
</protein>
<dbReference type="Pfam" id="PF01472">
    <property type="entry name" value="PUA"/>
    <property type="match status" value="1"/>
</dbReference>
<keyword evidence="11" id="KW-1185">Reference proteome</keyword>
<dbReference type="InterPro" id="IPR005715">
    <property type="entry name" value="Glu_5kinase/COase_Synthase"/>
</dbReference>
<dbReference type="PROSITE" id="PS50890">
    <property type="entry name" value="PUA"/>
    <property type="match status" value="1"/>
</dbReference>
<dbReference type="GO" id="GO:0055129">
    <property type="term" value="P:L-proline biosynthetic process"/>
    <property type="evidence" value="ECO:0007669"/>
    <property type="project" value="UniProtKB-UniRule"/>
</dbReference>
<dbReference type="CDD" id="cd21157">
    <property type="entry name" value="PUA_G5K"/>
    <property type="match status" value="1"/>
</dbReference>
<keyword evidence="4 8" id="KW-0808">Transferase</keyword>
<feature type="binding site" evidence="8">
    <location>
        <position position="157"/>
    </location>
    <ligand>
        <name>substrate</name>
    </ligand>
</feature>
<dbReference type="SMART" id="SM00359">
    <property type="entry name" value="PUA"/>
    <property type="match status" value="1"/>
</dbReference>
<evidence type="ECO:0000256" key="7">
    <source>
        <dbReference type="ARBA" id="ARBA00022840"/>
    </source>
</evidence>
<evidence type="ECO:0000256" key="1">
    <source>
        <dbReference type="ARBA" id="ARBA00022490"/>
    </source>
</evidence>
<dbReference type="InterPro" id="IPR036393">
    <property type="entry name" value="AceGlu_kinase-like_sf"/>
</dbReference>
<evidence type="ECO:0000256" key="8">
    <source>
        <dbReference type="HAMAP-Rule" id="MF_00456"/>
    </source>
</evidence>
<dbReference type="InterPro" id="IPR041739">
    <property type="entry name" value="G5K_ProB"/>
</dbReference>
<dbReference type="Gene3D" id="3.40.1160.10">
    <property type="entry name" value="Acetylglutamate kinase-like"/>
    <property type="match status" value="2"/>
</dbReference>
<evidence type="ECO:0000313" key="10">
    <source>
        <dbReference type="EMBL" id="PJJ73831.1"/>
    </source>
</evidence>
<dbReference type="GO" id="GO:0005829">
    <property type="term" value="C:cytosol"/>
    <property type="evidence" value="ECO:0007669"/>
    <property type="project" value="TreeGrafter"/>
</dbReference>
<dbReference type="Pfam" id="PF00696">
    <property type="entry name" value="AA_kinase"/>
    <property type="match status" value="1"/>
</dbReference>
<dbReference type="PIRSF" id="PIRSF000729">
    <property type="entry name" value="GK"/>
    <property type="match status" value="1"/>
</dbReference>
<keyword evidence="2 8" id="KW-0028">Amino-acid biosynthesis</keyword>
<dbReference type="SUPFAM" id="SSF88697">
    <property type="entry name" value="PUA domain-like"/>
    <property type="match status" value="1"/>
</dbReference>
<feature type="binding site" evidence="8">
    <location>
        <begin position="218"/>
        <end position="224"/>
    </location>
    <ligand>
        <name>ATP</name>
        <dbReference type="ChEBI" id="CHEBI:30616"/>
    </ligand>
</feature>
<keyword evidence="6 8" id="KW-0418">Kinase</keyword>
<accession>A0A2M9CPK4</accession>
<evidence type="ECO:0000256" key="4">
    <source>
        <dbReference type="ARBA" id="ARBA00022679"/>
    </source>
</evidence>
<feature type="domain" description="PUA" evidence="9">
    <location>
        <begin position="281"/>
        <end position="360"/>
    </location>
</feature>
<feature type="binding site" evidence="8">
    <location>
        <begin position="177"/>
        <end position="178"/>
    </location>
    <ligand>
        <name>ATP</name>
        <dbReference type="ChEBI" id="CHEBI:30616"/>
    </ligand>
</feature>
<dbReference type="SUPFAM" id="SSF53633">
    <property type="entry name" value="Carbamate kinase-like"/>
    <property type="match status" value="1"/>
</dbReference>
<sequence length="377" mass="39227">MTVAERSQMSEAHRVVIKIGSSSLTREDGRLDVRAIHALADVIAARHRQGHEVVLVTSGSVAAGIEPLGLPGRPRDLAQAQAAASVGQGLLIARYSGAFAGHGLQVGQVLLTAEDTVRRGHYRNAQRTLERLLELGVVPIVNENDVVATNEIRFGDNDRLAALVSHLVGADALILLTDVNGLYTGHPAHEGSRPISSVSGPEDLEGIEVTGRGSAVGTGGMLTKLDAASIATSSGIPVVLTTPANVAGALAGETVGTWFAVTGKRTSRRRLWLAHAARTRGTITLDDGAVAAVLGGRASLLPAGVTGVAGTFDAGDPVELVDAAGNVVARGLVAFESDELPGIIGRSTRDLRAELGEGYDREVVHRDDLVLVRRRLA</sequence>
<dbReference type="PANTHER" id="PTHR43654:SF1">
    <property type="entry name" value="ISOPENTENYL PHOSPHATE KINASE"/>
    <property type="match status" value="1"/>
</dbReference>
<evidence type="ECO:0000256" key="5">
    <source>
        <dbReference type="ARBA" id="ARBA00022741"/>
    </source>
</evidence>
<dbReference type="AlphaFoldDB" id="A0A2M9CPK4"/>
<dbReference type="PANTHER" id="PTHR43654">
    <property type="entry name" value="GLUTAMATE 5-KINASE"/>
    <property type="match status" value="1"/>
</dbReference>
<dbReference type="Proteomes" id="UP000231693">
    <property type="component" value="Unassembled WGS sequence"/>
</dbReference>
<feature type="binding site" evidence="8">
    <location>
        <position position="58"/>
    </location>
    <ligand>
        <name>substrate</name>
    </ligand>
</feature>
<dbReference type="InterPro" id="IPR001057">
    <property type="entry name" value="Glu/AcGlu_kinase"/>
</dbReference>
<name>A0A2M9CPK4_9CELL</name>
<feature type="binding site" evidence="8">
    <location>
        <position position="145"/>
    </location>
    <ligand>
        <name>substrate</name>
    </ligand>
</feature>
<keyword evidence="7 8" id="KW-0067">ATP-binding</keyword>
<evidence type="ECO:0000256" key="3">
    <source>
        <dbReference type="ARBA" id="ARBA00022650"/>
    </source>
</evidence>
<evidence type="ECO:0000256" key="6">
    <source>
        <dbReference type="ARBA" id="ARBA00022777"/>
    </source>
</evidence>
<dbReference type="PROSITE" id="PS00902">
    <property type="entry name" value="GLUTAMATE_5_KINASE"/>
    <property type="match status" value="1"/>
</dbReference>
<reference evidence="10 11" key="1">
    <citation type="submission" date="2017-11" db="EMBL/GenBank/DDBJ databases">
        <title>Genomic Encyclopedia of Archaeal and Bacterial Type Strains, Phase II (KMG-II): From Individual Species to Whole Genera.</title>
        <authorList>
            <person name="Goeker M."/>
        </authorList>
    </citation>
    <scope>NUCLEOTIDE SEQUENCE [LARGE SCALE GENOMIC DNA]</scope>
    <source>
        <strain evidence="10 11">DSM 25478</strain>
    </source>
</reference>
<dbReference type="GO" id="GO:0003723">
    <property type="term" value="F:RNA binding"/>
    <property type="evidence" value="ECO:0007669"/>
    <property type="project" value="InterPro"/>
</dbReference>
<evidence type="ECO:0000313" key="11">
    <source>
        <dbReference type="Proteomes" id="UP000231693"/>
    </source>
</evidence>
<dbReference type="PRINTS" id="PR00474">
    <property type="entry name" value="GLU5KINASE"/>
</dbReference>
<dbReference type="EMBL" id="PGFE01000002">
    <property type="protein sequence ID" value="PJJ73831.1"/>
    <property type="molecule type" value="Genomic_DNA"/>
</dbReference>
<dbReference type="InterPro" id="IPR015947">
    <property type="entry name" value="PUA-like_sf"/>
</dbReference>